<dbReference type="GO" id="GO:0051607">
    <property type="term" value="P:defense response to virus"/>
    <property type="evidence" value="ECO:0007669"/>
    <property type="project" value="UniProtKB-KW"/>
</dbReference>
<sequence>MTCLLLLLKGPMQAWGDSSRYTRRDTRSAPTKSGIIGLLAAAQGRRRTDPIEDLAELTFGVRIDQRGRLERDFQTARSLDGVRRMPLSYRYFLSDATFIAAVEGSADLIGGLAAALDNPTFPLYLGRRAYHPAAPLKLSISNDGLLSSLRAQPWAAPDWYRAQQGKSVHLELVVDSSAAPDAPIVETVRDVPQSFDPTRREYGWRDVANPEPVVVTNDQGRNEPDFMAVYGGA</sequence>
<dbReference type="CDD" id="cd09756">
    <property type="entry name" value="Cas5_I-E"/>
    <property type="match status" value="1"/>
</dbReference>
<dbReference type="Proteomes" id="UP000463857">
    <property type="component" value="Chromosome"/>
</dbReference>
<dbReference type="OrthoDB" id="3189549at2"/>
<accession>A0A7L4YLN6</accession>
<evidence type="ECO:0000313" key="3">
    <source>
        <dbReference type="Proteomes" id="UP000463857"/>
    </source>
</evidence>
<dbReference type="KEGG" id="eke:EK0264_07835"/>
<keyword evidence="1" id="KW-0051">Antiviral defense</keyword>
<dbReference type="InterPro" id="IPR013422">
    <property type="entry name" value="CRISPR-assoc_prot_Cas5_N"/>
</dbReference>
<dbReference type="RefSeq" id="WP_159544436.1">
    <property type="nucleotide sequence ID" value="NZ_CP047156.1"/>
</dbReference>
<evidence type="ECO:0000313" key="2">
    <source>
        <dbReference type="EMBL" id="QHC00195.1"/>
    </source>
</evidence>
<name>A0A7L4YLN6_9ACTN</name>
<dbReference type="InterPro" id="IPR010147">
    <property type="entry name" value="CRISPR-assoc_prot_CasD"/>
</dbReference>
<dbReference type="GO" id="GO:0003723">
    <property type="term" value="F:RNA binding"/>
    <property type="evidence" value="ECO:0007669"/>
    <property type="project" value="InterPro"/>
</dbReference>
<dbReference type="NCBIfam" id="TIGR02593">
    <property type="entry name" value="CRISPR_cas5"/>
    <property type="match status" value="1"/>
</dbReference>
<dbReference type="InterPro" id="IPR021124">
    <property type="entry name" value="CRISPR-assoc_prot_Cas5"/>
</dbReference>
<dbReference type="Pfam" id="PF09704">
    <property type="entry name" value="Cas_Cas5d"/>
    <property type="match status" value="1"/>
</dbReference>
<dbReference type="Gene3D" id="3.30.70.2660">
    <property type="match status" value="1"/>
</dbReference>
<organism evidence="2 3">
    <name type="scientific">Epidermidibacterium keratini</name>
    <dbReference type="NCBI Taxonomy" id="1891644"/>
    <lineage>
        <taxon>Bacteria</taxon>
        <taxon>Bacillati</taxon>
        <taxon>Actinomycetota</taxon>
        <taxon>Actinomycetes</taxon>
        <taxon>Sporichthyales</taxon>
        <taxon>Sporichthyaceae</taxon>
        <taxon>Epidermidibacterium</taxon>
    </lineage>
</organism>
<dbReference type="NCBIfam" id="TIGR01868">
    <property type="entry name" value="casD_Cas5e"/>
    <property type="match status" value="1"/>
</dbReference>
<protein>
    <submittedName>
        <fullName evidence="2">Type I-E CRISPR-associated protein Cas5/CasD</fullName>
    </submittedName>
</protein>
<dbReference type="EMBL" id="CP047156">
    <property type="protein sequence ID" value="QHC00195.1"/>
    <property type="molecule type" value="Genomic_DNA"/>
</dbReference>
<evidence type="ECO:0000256" key="1">
    <source>
        <dbReference type="ARBA" id="ARBA00023118"/>
    </source>
</evidence>
<dbReference type="AlphaFoldDB" id="A0A7L4YLN6"/>
<dbReference type="GO" id="GO:0043571">
    <property type="term" value="P:maintenance of CRISPR repeat elements"/>
    <property type="evidence" value="ECO:0007669"/>
    <property type="project" value="InterPro"/>
</dbReference>
<reference evidence="2 3" key="1">
    <citation type="journal article" date="2018" name="Int. J. Syst. Evol. Microbiol.">
        <title>Epidermidibacterium keratini gen. nov., sp. nov., a member of the family Sporichthyaceae, isolated from keratin epidermis.</title>
        <authorList>
            <person name="Lee D.G."/>
            <person name="Trujillo M.E."/>
            <person name="Kang S."/>
            <person name="Nam J.J."/>
            <person name="Kim Y.J."/>
        </authorList>
    </citation>
    <scope>NUCLEOTIDE SEQUENCE [LARGE SCALE GENOMIC DNA]</scope>
    <source>
        <strain evidence="2 3">EPI-7</strain>
    </source>
</reference>
<gene>
    <name evidence="2" type="primary">cas5e</name>
    <name evidence="2" type="ORF">EK0264_07835</name>
</gene>
<keyword evidence="3" id="KW-1185">Reference proteome</keyword>
<dbReference type="InParanoid" id="A0A7L4YLN6"/>
<proteinExistence type="predicted"/>